<keyword evidence="2" id="KW-1185">Reference proteome</keyword>
<gene>
    <name evidence="1" type="ORF">MILVUS5_LOCUS24088</name>
</gene>
<organism evidence="1 2">
    <name type="scientific">Trifolium pratense</name>
    <name type="common">Red clover</name>
    <dbReference type="NCBI Taxonomy" id="57577"/>
    <lineage>
        <taxon>Eukaryota</taxon>
        <taxon>Viridiplantae</taxon>
        <taxon>Streptophyta</taxon>
        <taxon>Embryophyta</taxon>
        <taxon>Tracheophyta</taxon>
        <taxon>Spermatophyta</taxon>
        <taxon>Magnoliopsida</taxon>
        <taxon>eudicotyledons</taxon>
        <taxon>Gunneridae</taxon>
        <taxon>Pentapetalae</taxon>
        <taxon>rosids</taxon>
        <taxon>fabids</taxon>
        <taxon>Fabales</taxon>
        <taxon>Fabaceae</taxon>
        <taxon>Papilionoideae</taxon>
        <taxon>50 kb inversion clade</taxon>
        <taxon>NPAAA clade</taxon>
        <taxon>Hologalegina</taxon>
        <taxon>IRL clade</taxon>
        <taxon>Trifolieae</taxon>
        <taxon>Trifolium</taxon>
    </lineage>
</organism>
<proteinExistence type="predicted"/>
<reference evidence="1" key="1">
    <citation type="submission" date="2023-10" db="EMBL/GenBank/DDBJ databases">
        <authorList>
            <person name="Rodriguez Cubillos JULIANA M."/>
            <person name="De Vega J."/>
        </authorList>
    </citation>
    <scope>NUCLEOTIDE SEQUENCE</scope>
</reference>
<protein>
    <submittedName>
        <fullName evidence="1">Uncharacterized protein</fullName>
    </submittedName>
</protein>
<evidence type="ECO:0000313" key="2">
    <source>
        <dbReference type="Proteomes" id="UP001177021"/>
    </source>
</evidence>
<dbReference type="EMBL" id="CASHSV030000311">
    <property type="protein sequence ID" value="CAJ2657523.1"/>
    <property type="molecule type" value="Genomic_DNA"/>
</dbReference>
<evidence type="ECO:0000313" key="1">
    <source>
        <dbReference type="EMBL" id="CAJ2657523.1"/>
    </source>
</evidence>
<accession>A0ACB0KLE2</accession>
<sequence>MEYRGWIRDPTKESPEYIRGVNEFLKFAFQNSEGSRKIMCPCIKCANLQSHSRSSVYEHLTDPRRGFLRGYTKWTFHGEEPTTSSGTTEQHLEMGHDMDGLIRDVFTIPPLEERFFGEGERNPEVGENVKFYKLVKENEQLLYPNCKNYSKLSFMVHLYHLKCLHGWSDKSFSMLLDLLRDALPEGNVLPKSYYETKKMISGLGLGYEKIHACPNDCILYWDKHINDQRCSKCGTSRWKTTNQDVQANGKETSEKKKNLPAKILRWFPLKPRLQRLFMSSKVSESMRWHHEGRLNDGSLRHPADSLAWKEFNSRYPTFSLDPRNVRLGVASDGFNPFKTMSITHSTWPVILIPYNLPHPFKTMSITHSTWPESN</sequence>
<dbReference type="Proteomes" id="UP001177021">
    <property type="component" value="Unassembled WGS sequence"/>
</dbReference>
<comment type="caution">
    <text evidence="1">The sequence shown here is derived from an EMBL/GenBank/DDBJ whole genome shotgun (WGS) entry which is preliminary data.</text>
</comment>
<name>A0ACB0KLE2_TRIPR</name>